<gene>
    <name evidence="10" type="ORF">F503_05861</name>
</gene>
<dbReference type="OrthoDB" id="2504340at2759"/>
<evidence type="ECO:0000256" key="3">
    <source>
        <dbReference type="ARBA" id="ARBA00006678"/>
    </source>
</evidence>
<evidence type="ECO:0000256" key="6">
    <source>
        <dbReference type="ARBA" id="ARBA00022835"/>
    </source>
</evidence>
<accession>S3CF91</accession>
<dbReference type="PANTHER" id="PTHR11953:SF2">
    <property type="entry name" value="EXOSOME COMPLEX COMPONENT MTR3"/>
    <property type="match status" value="1"/>
</dbReference>
<dbReference type="InterPro" id="IPR001247">
    <property type="entry name" value="ExoRNase_PH_dom1"/>
</dbReference>
<organism evidence="10 11">
    <name type="scientific">Ophiostoma piceae (strain UAMH 11346)</name>
    <name type="common">Sap stain fungus</name>
    <dbReference type="NCBI Taxonomy" id="1262450"/>
    <lineage>
        <taxon>Eukaryota</taxon>
        <taxon>Fungi</taxon>
        <taxon>Dikarya</taxon>
        <taxon>Ascomycota</taxon>
        <taxon>Pezizomycotina</taxon>
        <taxon>Sordariomycetes</taxon>
        <taxon>Sordariomycetidae</taxon>
        <taxon>Ophiostomatales</taxon>
        <taxon>Ophiostomataceae</taxon>
        <taxon>Ophiostoma</taxon>
    </lineage>
</organism>
<evidence type="ECO:0000256" key="4">
    <source>
        <dbReference type="ARBA" id="ARBA00022490"/>
    </source>
</evidence>
<evidence type="ECO:0000256" key="8">
    <source>
        <dbReference type="ARBA" id="ARBA00023242"/>
    </source>
</evidence>
<evidence type="ECO:0000259" key="9">
    <source>
        <dbReference type="Pfam" id="PF01138"/>
    </source>
</evidence>
<evidence type="ECO:0000313" key="10">
    <source>
        <dbReference type="EMBL" id="EPE10766.1"/>
    </source>
</evidence>
<dbReference type="Gene3D" id="3.30.230.70">
    <property type="entry name" value="GHMP Kinase, N-terminal domain"/>
    <property type="match status" value="1"/>
</dbReference>
<dbReference type="GO" id="GO:0003723">
    <property type="term" value="F:RNA binding"/>
    <property type="evidence" value="ECO:0007669"/>
    <property type="project" value="UniProtKB-KW"/>
</dbReference>
<dbReference type="EMBL" id="KE148146">
    <property type="protein sequence ID" value="EPE10766.1"/>
    <property type="molecule type" value="Genomic_DNA"/>
</dbReference>
<keyword evidence="11" id="KW-1185">Reference proteome</keyword>
<evidence type="ECO:0000256" key="5">
    <source>
        <dbReference type="ARBA" id="ARBA00022552"/>
    </source>
</evidence>
<evidence type="ECO:0000256" key="2">
    <source>
        <dbReference type="ARBA" id="ARBA00004496"/>
    </source>
</evidence>
<dbReference type="OMA" id="MCCVYGP"/>
<dbReference type="GO" id="GO:0006364">
    <property type="term" value="P:rRNA processing"/>
    <property type="evidence" value="ECO:0007669"/>
    <property type="project" value="UniProtKB-KW"/>
</dbReference>
<sequence>MADRRRINGPVGATFAPVFSKEDREKVAKVTERSRPKDIIRKIYLQTGVTPSASGSAYLELSSGAVPGASGLKLSCTVHGPRALPRSMPFSPHLILSTHVKYAPFATKERRGYQRDTSERDLAIHLETSLRGAILGDRWPKSGVDIVVSVIEADQDRSAPQQNPDEELWGMMNVLSGCITVASAALADAGIDCVDTVAGGVAAVVERPRSSVSSSEEAAEGEASSTLVVVDPVPAEHGKIVAACCVAYLPNRDEVTNLWLKGDLPPSQDGTLHLQLVDKALHAARQADQVIAAALKESAGEA</sequence>
<dbReference type="Pfam" id="PF01138">
    <property type="entry name" value="RNase_PH"/>
    <property type="match status" value="1"/>
</dbReference>
<dbReference type="SUPFAM" id="SSF55666">
    <property type="entry name" value="Ribonuclease PH domain 2-like"/>
    <property type="match status" value="1"/>
</dbReference>
<dbReference type="GO" id="GO:0000177">
    <property type="term" value="C:cytoplasmic exosome (RNase complex)"/>
    <property type="evidence" value="ECO:0007669"/>
    <property type="project" value="TreeGrafter"/>
</dbReference>
<dbReference type="PANTHER" id="PTHR11953">
    <property type="entry name" value="EXOSOME COMPLEX COMPONENT"/>
    <property type="match status" value="1"/>
</dbReference>
<name>S3CF91_OPHP1</name>
<comment type="subcellular location">
    <subcellularLocation>
        <location evidence="2">Cytoplasm</location>
    </subcellularLocation>
    <subcellularLocation>
        <location evidence="1">Nucleus</location>
    </subcellularLocation>
</comment>
<reference evidence="10 11" key="1">
    <citation type="journal article" date="2013" name="BMC Genomics">
        <title>The genome and transcriptome of the pine saprophyte Ophiostoma piceae, and a comparison with the bark beetle-associated pine pathogen Grosmannia clavigera.</title>
        <authorList>
            <person name="Haridas S."/>
            <person name="Wang Y."/>
            <person name="Lim L."/>
            <person name="Massoumi Alamouti S."/>
            <person name="Jackman S."/>
            <person name="Docking R."/>
            <person name="Robertson G."/>
            <person name="Birol I."/>
            <person name="Bohlmann J."/>
            <person name="Breuil C."/>
        </authorList>
    </citation>
    <scope>NUCLEOTIDE SEQUENCE [LARGE SCALE GENOMIC DNA]</scope>
    <source>
        <strain evidence="10 11">UAMH 11346</strain>
    </source>
</reference>
<dbReference type="HOGENOM" id="CLU_063514_1_2_1"/>
<dbReference type="InterPro" id="IPR020568">
    <property type="entry name" value="Ribosomal_Su5_D2-typ_SF"/>
</dbReference>
<evidence type="ECO:0000313" key="11">
    <source>
        <dbReference type="Proteomes" id="UP000016923"/>
    </source>
</evidence>
<dbReference type="InterPro" id="IPR027408">
    <property type="entry name" value="PNPase/RNase_PH_dom_sf"/>
</dbReference>
<dbReference type="SUPFAM" id="SSF54211">
    <property type="entry name" value="Ribosomal protein S5 domain 2-like"/>
    <property type="match status" value="1"/>
</dbReference>
<dbReference type="GO" id="GO:0005730">
    <property type="term" value="C:nucleolus"/>
    <property type="evidence" value="ECO:0007669"/>
    <property type="project" value="TreeGrafter"/>
</dbReference>
<dbReference type="InterPro" id="IPR050080">
    <property type="entry name" value="RNase_PH"/>
</dbReference>
<dbReference type="Proteomes" id="UP000016923">
    <property type="component" value="Unassembled WGS sequence"/>
</dbReference>
<dbReference type="InterPro" id="IPR036345">
    <property type="entry name" value="ExoRNase_PH_dom2_sf"/>
</dbReference>
<dbReference type="eggNOG" id="KOG1068">
    <property type="taxonomic scope" value="Eukaryota"/>
</dbReference>
<keyword evidence="7" id="KW-0694">RNA-binding</keyword>
<comment type="similarity">
    <text evidence="3">Belongs to the RNase PH family.</text>
</comment>
<keyword evidence="8" id="KW-0539">Nucleus</keyword>
<dbReference type="STRING" id="1262450.S3CF91"/>
<proteinExistence type="inferred from homology"/>
<dbReference type="AlphaFoldDB" id="S3CF91"/>
<dbReference type="CDD" id="cd11371">
    <property type="entry name" value="RNase_PH_MTR3"/>
    <property type="match status" value="1"/>
</dbReference>
<dbReference type="GO" id="GO:0016075">
    <property type="term" value="P:rRNA catabolic process"/>
    <property type="evidence" value="ECO:0007669"/>
    <property type="project" value="TreeGrafter"/>
</dbReference>
<evidence type="ECO:0000256" key="1">
    <source>
        <dbReference type="ARBA" id="ARBA00004123"/>
    </source>
</evidence>
<feature type="domain" description="Exoribonuclease phosphorolytic" evidence="9">
    <location>
        <begin position="40"/>
        <end position="191"/>
    </location>
</feature>
<dbReference type="GO" id="GO:0071028">
    <property type="term" value="P:nuclear mRNA surveillance"/>
    <property type="evidence" value="ECO:0007669"/>
    <property type="project" value="TreeGrafter"/>
</dbReference>
<dbReference type="GO" id="GO:0000176">
    <property type="term" value="C:nuclear exosome (RNase complex)"/>
    <property type="evidence" value="ECO:0007669"/>
    <property type="project" value="TreeGrafter"/>
</dbReference>
<evidence type="ECO:0000256" key="7">
    <source>
        <dbReference type="ARBA" id="ARBA00022884"/>
    </source>
</evidence>
<keyword evidence="5" id="KW-0698">rRNA processing</keyword>
<dbReference type="VEuPathDB" id="FungiDB:F503_05861"/>
<protein>
    <submittedName>
        <fullName evidence="10">3 exoribonuclease</fullName>
    </submittedName>
</protein>
<keyword evidence="6" id="KW-0271">Exosome</keyword>
<dbReference type="GO" id="GO:0071051">
    <property type="term" value="P:poly(A)-dependent snoRNA 3'-end processing"/>
    <property type="evidence" value="ECO:0007669"/>
    <property type="project" value="TreeGrafter"/>
</dbReference>
<dbReference type="GO" id="GO:0034475">
    <property type="term" value="P:U4 snRNA 3'-end processing"/>
    <property type="evidence" value="ECO:0007669"/>
    <property type="project" value="TreeGrafter"/>
</dbReference>
<keyword evidence="4" id="KW-0963">Cytoplasm</keyword>